<feature type="domain" description="Cupin type-2" evidence="3">
    <location>
        <begin position="46"/>
        <end position="117"/>
    </location>
</feature>
<gene>
    <name evidence="4" type="ORF">FHP24_15255</name>
</gene>
<evidence type="ECO:0000313" key="4">
    <source>
        <dbReference type="EMBL" id="TNM62595.1"/>
    </source>
</evidence>
<dbReference type="EMBL" id="VDMN01000003">
    <property type="protein sequence ID" value="TNM62595.1"/>
    <property type="molecule type" value="Genomic_DNA"/>
</dbReference>
<dbReference type="GO" id="GO:0046872">
    <property type="term" value="F:metal ion binding"/>
    <property type="evidence" value="ECO:0007669"/>
    <property type="project" value="UniProtKB-KW"/>
</dbReference>
<dbReference type="InterPro" id="IPR014710">
    <property type="entry name" value="RmlC-like_jellyroll"/>
</dbReference>
<dbReference type="SUPFAM" id="SSF51182">
    <property type="entry name" value="RmlC-like cupins"/>
    <property type="match status" value="1"/>
</dbReference>
<feature type="region of interest" description="Disordered" evidence="2">
    <location>
        <begin position="1"/>
        <end position="20"/>
    </location>
</feature>
<keyword evidence="5" id="KW-1185">Reference proteome</keyword>
<dbReference type="InterPro" id="IPR013096">
    <property type="entry name" value="Cupin_2"/>
</dbReference>
<evidence type="ECO:0000256" key="2">
    <source>
        <dbReference type="SAM" id="MobiDB-lite"/>
    </source>
</evidence>
<keyword evidence="1" id="KW-0479">Metal-binding</keyword>
<comment type="caution">
    <text evidence="4">The sequence shown here is derived from an EMBL/GenBank/DDBJ whole genome shotgun (WGS) entry which is preliminary data.</text>
</comment>
<evidence type="ECO:0000256" key="1">
    <source>
        <dbReference type="ARBA" id="ARBA00022723"/>
    </source>
</evidence>
<dbReference type="InterPro" id="IPR011051">
    <property type="entry name" value="RmlC_Cupin_sf"/>
</dbReference>
<evidence type="ECO:0000313" key="5">
    <source>
        <dbReference type="Proteomes" id="UP000311605"/>
    </source>
</evidence>
<evidence type="ECO:0000259" key="3">
    <source>
        <dbReference type="Pfam" id="PF07883"/>
    </source>
</evidence>
<organism evidence="4 5">
    <name type="scientific">Aliirhizobium smilacinae</name>
    <dbReference type="NCBI Taxonomy" id="1395944"/>
    <lineage>
        <taxon>Bacteria</taxon>
        <taxon>Pseudomonadati</taxon>
        <taxon>Pseudomonadota</taxon>
        <taxon>Alphaproteobacteria</taxon>
        <taxon>Hyphomicrobiales</taxon>
        <taxon>Rhizobiaceae</taxon>
        <taxon>Aliirhizobium</taxon>
    </lineage>
</organism>
<dbReference type="CDD" id="cd02224">
    <property type="entry name" value="cupin_SPO2919-like"/>
    <property type="match status" value="1"/>
</dbReference>
<dbReference type="Proteomes" id="UP000311605">
    <property type="component" value="Unassembled WGS sequence"/>
</dbReference>
<proteinExistence type="predicted"/>
<dbReference type="AlphaFoldDB" id="A0A5C4XGE1"/>
<dbReference type="OrthoDB" id="5290459at2"/>
<accession>A0A5C4XGE1</accession>
<dbReference type="Gene3D" id="2.60.120.10">
    <property type="entry name" value="Jelly Rolls"/>
    <property type="match status" value="1"/>
</dbReference>
<dbReference type="Pfam" id="PF07883">
    <property type="entry name" value="Cupin_2"/>
    <property type="match status" value="1"/>
</dbReference>
<dbReference type="PANTHER" id="PTHR35848">
    <property type="entry name" value="OXALATE-BINDING PROTEIN"/>
    <property type="match status" value="1"/>
</dbReference>
<protein>
    <submittedName>
        <fullName evidence="4">Cupin domain-containing protein</fullName>
    </submittedName>
</protein>
<reference evidence="4 5" key="1">
    <citation type="submission" date="2019-06" db="EMBL/GenBank/DDBJ databases">
        <title>The draft genome of Rhizobium smilacinae PTYR-5.</title>
        <authorList>
            <person name="Liu L."/>
            <person name="Li L."/>
            <person name="Zhang X."/>
        </authorList>
    </citation>
    <scope>NUCLEOTIDE SEQUENCE [LARGE SCALE GENOMIC DNA]</scope>
    <source>
        <strain evidence="4 5">PTYR-5</strain>
    </source>
</reference>
<name>A0A5C4XGE1_9HYPH</name>
<dbReference type="PANTHER" id="PTHR35848:SF9">
    <property type="entry name" value="SLL1358 PROTEIN"/>
    <property type="match status" value="1"/>
</dbReference>
<dbReference type="InterPro" id="IPR051610">
    <property type="entry name" value="GPI/OXD"/>
</dbReference>
<dbReference type="RefSeq" id="WP_139677093.1">
    <property type="nucleotide sequence ID" value="NZ_VDMN01000003.1"/>
</dbReference>
<sequence>MPKIDLAAMPTEKGSGYPPPFDAPCADRLRQRLGKAGGLKDFGVNLMHLPPGNWSSQRHWHSHEDELVYVVKGELVLIEDDSETLLHAGDVAAFPKNSGNGHHMINRSDTVAIYIEIGSRHHQDMTTCSDIDLKSSNSDGRFVHKDGRPYSDEG</sequence>